<dbReference type="AlphaFoldDB" id="A0A5E5ASB2"/>
<protein>
    <submittedName>
        <fullName evidence="1">Uncharacterized protein</fullName>
    </submittedName>
</protein>
<sequence>MNKVVFWKLIDDARREASPSAAVAALLVDKLAGMSVGEIMR</sequence>
<evidence type="ECO:0000313" key="2">
    <source>
        <dbReference type="Proteomes" id="UP000383122"/>
    </source>
</evidence>
<evidence type="ECO:0000313" key="1">
    <source>
        <dbReference type="EMBL" id="VVE75897.1"/>
    </source>
</evidence>
<name>A0A5E5ASB2_9BURK</name>
<reference evidence="1 2" key="1">
    <citation type="submission" date="2019-08" db="EMBL/GenBank/DDBJ databases">
        <authorList>
            <person name="Peeters C."/>
        </authorList>
    </citation>
    <scope>NUCLEOTIDE SEQUENCE [LARGE SCALE GENOMIC DNA]</scope>
    <source>
        <strain evidence="1 2">LMG 31117</strain>
    </source>
</reference>
<dbReference type="Proteomes" id="UP000383122">
    <property type="component" value="Unassembled WGS sequence"/>
</dbReference>
<gene>
    <name evidence="1" type="ORF">PAN31117_05279</name>
</gene>
<accession>A0A5E5ASB2</accession>
<organism evidence="1 2">
    <name type="scientific">Pandoraea anapnoica</name>
    <dbReference type="NCBI Taxonomy" id="2508301"/>
    <lineage>
        <taxon>Bacteria</taxon>
        <taxon>Pseudomonadati</taxon>
        <taxon>Pseudomonadota</taxon>
        <taxon>Betaproteobacteria</taxon>
        <taxon>Burkholderiales</taxon>
        <taxon>Burkholderiaceae</taxon>
        <taxon>Pandoraea</taxon>
    </lineage>
</organism>
<dbReference type="RefSeq" id="WP_217426854.1">
    <property type="nucleotide sequence ID" value="NZ_CABPSP010000022.1"/>
</dbReference>
<keyword evidence="2" id="KW-1185">Reference proteome</keyword>
<proteinExistence type="predicted"/>
<dbReference type="EMBL" id="CABPSP010000022">
    <property type="protein sequence ID" value="VVE75897.1"/>
    <property type="molecule type" value="Genomic_DNA"/>
</dbReference>